<organism evidence="2 3">
    <name type="scientific">Neorhodopirellula lusitana</name>
    <dbReference type="NCBI Taxonomy" id="445327"/>
    <lineage>
        <taxon>Bacteria</taxon>
        <taxon>Pseudomonadati</taxon>
        <taxon>Planctomycetota</taxon>
        <taxon>Planctomycetia</taxon>
        <taxon>Pirellulales</taxon>
        <taxon>Pirellulaceae</taxon>
        <taxon>Neorhodopirellula</taxon>
    </lineage>
</organism>
<keyword evidence="3" id="KW-1185">Reference proteome</keyword>
<keyword evidence="1" id="KW-0732">Signal</keyword>
<evidence type="ECO:0000313" key="2">
    <source>
        <dbReference type="EMBL" id="SMP73050.1"/>
    </source>
</evidence>
<dbReference type="RefSeq" id="WP_283434661.1">
    <property type="nucleotide sequence ID" value="NZ_FXUG01000016.1"/>
</dbReference>
<evidence type="ECO:0000313" key="3">
    <source>
        <dbReference type="Proteomes" id="UP001158067"/>
    </source>
</evidence>
<proteinExistence type="predicted"/>
<gene>
    <name evidence="2" type="ORF">SAMN06265222_1167</name>
</gene>
<dbReference type="InterPro" id="IPR034242">
    <property type="entry name" value="MauL"/>
</dbReference>
<accession>A0ABY1QLS6</accession>
<feature type="chain" id="PRO_5047232435" description="Methylamine utilization protein" evidence="1">
    <location>
        <begin position="31"/>
        <end position="271"/>
    </location>
</feature>
<feature type="signal peptide" evidence="1">
    <location>
        <begin position="1"/>
        <end position="30"/>
    </location>
</feature>
<dbReference type="EMBL" id="FXUG01000016">
    <property type="protein sequence ID" value="SMP73050.1"/>
    <property type="molecule type" value="Genomic_DNA"/>
</dbReference>
<dbReference type="Gene3D" id="2.60.40.420">
    <property type="entry name" value="Cupredoxins - blue copper proteins"/>
    <property type="match status" value="1"/>
</dbReference>
<evidence type="ECO:0000256" key="1">
    <source>
        <dbReference type="SAM" id="SignalP"/>
    </source>
</evidence>
<name>A0ABY1QLS6_9BACT</name>
<sequence>MRTQIFPTNSVIRRLSIAFAATACVSATLAAGTASAQDATLKMRFVYDGTPPKVENIDPNKDAEYCGKHVIPNEKMLVNPDNKGMRNVIVHVYTRSSGKDLPKTEAKNSTHVLANDQCRFEPHVVVAQSGDKLRITNPDEVGHNANLNFIRNTAQNLMIPAGQEKLVDLSDAEPAPIPVDCNIHPWMRAYVVVLEHPFADVSDADGNIVIEGLPAGKEITFAVRYEGGKLDEVKVGGKETDWKRQRFEVDLKAGVNDLGEILVPASAVSAD</sequence>
<dbReference type="SUPFAM" id="SSF49503">
    <property type="entry name" value="Cupredoxins"/>
    <property type="match status" value="1"/>
</dbReference>
<evidence type="ECO:0008006" key="4">
    <source>
        <dbReference type="Google" id="ProtNLM"/>
    </source>
</evidence>
<protein>
    <recommendedName>
        <fullName evidence="4">Methylamine utilization protein</fullName>
    </recommendedName>
</protein>
<dbReference type="CDD" id="cd04221">
    <property type="entry name" value="MauL"/>
    <property type="match status" value="1"/>
</dbReference>
<reference evidence="2 3" key="1">
    <citation type="submission" date="2017-05" db="EMBL/GenBank/DDBJ databases">
        <authorList>
            <person name="Varghese N."/>
            <person name="Submissions S."/>
        </authorList>
    </citation>
    <scope>NUCLEOTIDE SEQUENCE [LARGE SCALE GENOMIC DNA]</scope>
    <source>
        <strain evidence="2 3">DSM 25457</strain>
    </source>
</reference>
<comment type="caution">
    <text evidence="2">The sequence shown here is derived from an EMBL/GenBank/DDBJ whole genome shotgun (WGS) entry which is preliminary data.</text>
</comment>
<dbReference type="InterPro" id="IPR008972">
    <property type="entry name" value="Cupredoxin"/>
</dbReference>
<dbReference type="Proteomes" id="UP001158067">
    <property type="component" value="Unassembled WGS sequence"/>
</dbReference>